<comment type="pathway">
    <text evidence="4">Protein modification; protein ubiquitination.</text>
</comment>
<dbReference type="InterPro" id="IPR013083">
    <property type="entry name" value="Znf_RING/FYVE/PHD"/>
</dbReference>
<feature type="region of interest" description="Disordered" evidence="14">
    <location>
        <begin position="1"/>
        <end position="27"/>
    </location>
</feature>
<dbReference type="FunFam" id="3.30.40.10:FF:000230">
    <property type="entry name" value="RBR-type E3 ubiquitin transferase"/>
    <property type="match status" value="1"/>
</dbReference>
<dbReference type="InterPro" id="IPR017907">
    <property type="entry name" value="Znf_RING_CS"/>
</dbReference>
<protein>
    <recommendedName>
        <fullName evidence="6">RBR-type E3 ubiquitin transferase</fullName>
        <ecNumber evidence="6">2.3.2.31</ecNumber>
    </recommendedName>
</protein>
<dbReference type="InterPro" id="IPR001841">
    <property type="entry name" value="Znf_RING"/>
</dbReference>
<dbReference type="Gene3D" id="1.20.120.1750">
    <property type="match status" value="1"/>
</dbReference>
<comment type="function">
    <text evidence="3">Might act as an E3 ubiquitin-protein ligase, or as part of E3 complex, which accepts ubiquitin from specific E2 ubiquitin-conjugating enzymes and then transfers it to substrates.</text>
</comment>
<accession>A0A9D5AIK0</accession>
<keyword evidence="9" id="KW-0677">Repeat</keyword>
<keyword evidence="12" id="KW-0862">Zinc</keyword>
<evidence type="ECO:0000256" key="5">
    <source>
        <dbReference type="ARBA" id="ARBA00005884"/>
    </source>
</evidence>
<dbReference type="CDD" id="cd22582">
    <property type="entry name" value="BRcat_RBR_unk"/>
    <property type="match status" value="1"/>
</dbReference>
<dbReference type="AlphaFoldDB" id="A0A9D5AIK0"/>
<dbReference type="Pfam" id="PF00097">
    <property type="entry name" value="zf-C3HC4"/>
    <property type="match status" value="1"/>
</dbReference>
<evidence type="ECO:0000256" key="1">
    <source>
        <dbReference type="ARBA" id="ARBA00001798"/>
    </source>
</evidence>
<organism evidence="17 18">
    <name type="scientific">Pisum sativum</name>
    <name type="common">Garden pea</name>
    <name type="synonym">Lathyrus oleraceus</name>
    <dbReference type="NCBI Taxonomy" id="3888"/>
    <lineage>
        <taxon>Eukaryota</taxon>
        <taxon>Viridiplantae</taxon>
        <taxon>Streptophyta</taxon>
        <taxon>Embryophyta</taxon>
        <taxon>Tracheophyta</taxon>
        <taxon>Spermatophyta</taxon>
        <taxon>Magnoliopsida</taxon>
        <taxon>eudicotyledons</taxon>
        <taxon>Gunneridae</taxon>
        <taxon>Pentapetalae</taxon>
        <taxon>rosids</taxon>
        <taxon>fabids</taxon>
        <taxon>Fabales</taxon>
        <taxon>Fabaceae</taxon>
        <taxon>Papilionoideae</taxon>
        <taxon>50 kb inversion clade</taxon>
        <taxon>NPAAA clade</taxon>
        <taxon>Hologalegina</taxon>
        <taxon>IRL clade</taxon>
        <taxon>Fabeae</taxon>
        <taxon>Lathyrus</taxon>
    </lineage>
</organism>
<evidence type="ECO:0000256" key="6">
    <source>
        <dbReference type="ARBA" id="ARBA00012251"/>
    </source>
</evidence>
<evidence type="ECO:0000256" key="10">
    <source>
        <dbReference type="ARBA" id="ARBA00022771"/>
    </source>
</evidence>
<evidence type="ECO:0000313" key="17">
    <source>
        <dbReference type="EMBL" id="KAI5408804.1"/>
    </source>
</evidence>
<dbReference type="PROSITE" id="PS51873">
    <property type="entry name" value="TRIAD"/>
    <property type="match status" value="1"/>
</dbReference>
<evidence type="ECO:0000256" key="2">
    <source>
        <dbReference type="ARBA" id="ARBA00001947"/>
    </source>
</evidence>
<dbReference type="GO" id="GO:0061630">
    <property type="term" value="F:ubiquitin protein ligase activity"/>
    <property type="evidence" value="ECO:0007669"/>
    <property type="project" value="UniProtKB-EC"/>
</dbReference>
<comment type="catalytic activity">
    <reaction evidence="1">
        <text>[E2 ubiquitin-conjugating enzyme]-S-ubiquitinyl-L-cysteine + [acceptor protein]-L-lysine = [E2 ubiquitin-conjugating enzyme]-L-cysteine + [acceptor protein]-N(6)-ubiquitinyl-L-lysine.</text>
        <dbReference type="EC" id="2.3.2.31"/>
    </reaction>
</comment>
<reference evidence="17 18" key="1">
    <citation type="journal article" date="2022" name="Nat. Genet.">
        <title>Improved pea reference genome and pan-genome highlight genomic features and evolutionary characteristics.</title>
        <authorList>
            <person name="Yang T."/>
            <person name="Liu R."/>
            <person name="Luo Y."/>
            <person name="Hu S."/>
            <person name="Wang D."/>
            <person name="Wang C."/>
            <person name="Pandey M.K."/>
            <person name="Ge S."/>
            <person name="Xu Q."/>
            <person name="Li N."/>
            <person name="Li G."/>
            <person name="Huang Y."/>
            <person name="Saxena R.K."/>
            <person name="Ji Y."/>
            <person name="Li M."/>
            <person name="Yan X."/>
            <person name="He Y."/>
            <person name="Liu Y."/>
            <person name="Wang X."/>
            <person name="Xiang C."/>
            <person name="Varshney R.K."/>
            <person name="Ding H."/>
            <person name="Gao S."/>
            <person name="Zong X."/>
        </authorList>
    </citation>
    <scope>NUCLEOTIDE SEQUENCE [LARGE SCALE GENOMIC DNA]</scope>
    <source>
        <strain evidence="17 18">cv. Zhongwan 6</strain>
    </source>
</reference>
<feature type="domain" description="RING-type" evidence="15">
    <location>
        <begin position="39"/>
        <end position="84"/>
    </location>
</feature>
<evidence type="ECO:0000256" key="9">
    <source>
        <dbReference type="ARBA" id="ARBA00022737"/>
    </source>
</evidence>
<dbReference type="InterPro" id="IPR018957">
    <property type="entry name" value="Znf_C3HC4_RING-type"/>
</dbReference>
<evidence type="ECO:0000256" key="13">
    <source>
        <dbReference type="PROSITE-ProRule" id="PRU00175"/>
    </source>
</evidence>
<evidence type="ECO:0000259" key="16">
    <source>
        <dbReference type="PROSITE" id="PS51873"/>
    </source>
</evidence>
<evidence type="ECO:0000256" key="11">
    <source>
        <dbReference type="ARBA" id="ARBA00022786"/>
    </source>
</evidence>
<keyword evidence="18" id="KW-1185">Reference proteome</keyword>
<dbReference type="SUPFAM" id="SSF57850">
    <property type="entry name" value="RING/U-box"/>
    <property type="match status" value="3"/>
</dbReference>
<evidence type="ECO:0000256" key="3">
    <source>
        <dbReference type="ARBA" id="ARBA00003976"/>
    </source>
</evidence>
<dbReference type="Gramene" id="Psat05G0458900-T1">
    <property type="protein sequence ID" value="KAI5408804.1"/>
    <property type="gene ID" value="KIW84_054589"/>
</dbReference>
<dbReference type="CDD" id="cd22584">
    <property type="entry name" value="Rcat_RBR_unk"/>
    <property type="match status" value="1"/>
</dbReference>
<gene>
    <name evidence="17" type="ORF">KIW84_054589</name>
</gene>
<evidence type="ECO:0000256" key="7">
    <source>
        <dbReference type="ARBA" id="ARBA00022679"/>
    </source>
</evidence>
<name>A0A9D5AIK0_PEA</name>
<evidence type="ECO:0000256" key="14">
    <source>
        <dbReference type="SAM" id="MobiDB-lite"/>
    </source>
</evidence>
<evidence type="ECO:0000313" key="18">
    <source>
        <dbReference type="Proteomes" id="UP001058974"/>
    </source>
</evidence>
<keyword evidence="7" id="KW-0808">Transferase</keyword>
<dbReference type="PROSITE" id="PS50089">
    <property type="entry name" value="ZF_RING_2"/>
    <property type="match status" value="1"/>
</dbReference>
<dbReference type="InterPro" id="IPR044066">
    <property type="entry name" value="TRIAD_supradom"/>
</dbReference>
<keyword evidence="11" id="KW-0833">Ubl conjugation pathway</keyword>
<keyword evidence="10 13" id="KW-0863">Zinc-finger</keyword>
<evidence type="ECO:0000256" key="4">
    <source>
        <dbReference type="ARBA" id="ARBA00004906"/>
    </source>
</evidence>
<feature type="compositionally biased region" description="Basic residues" evidence="14">
    <location>
        <begin position="1"/>
        <end position="10"/>
    </location>
</feature>
<dbReference type="Gene3D" id="3.30.40.10">
    <property type="entry name" value="Zinc/RING finger domain, C3HC4 (zinc finger)"/>
    <property type="match status" value="1"/>
</dbReference>
<dbReference type="EMBL" id="JAMSHJ010000005">
    <property type="protein sequence ID" value="KAI5408804.1"/>
    <property type="molecule type" value="Genomic_DNA"/>
</dbReference>
<dbReference type="GO" id="GO:0008270">
    <property type="term" value="F:zinc ion binding"/>
    <property type="evidence" value="ECO:0007669"/>
    <property type="project" value="UniProtKB-KW"/>
</dbReference>
<comment type="cofactor">
    <cofactor evidence="2">
        <name>Zn(2+)</name>
        <dbReference type="ChEBI" id="CHEBI:29105"/>
    </cofactor>
</comment>
<dbReference type="Pfam" id="PF01485">
    <property type="entry name" value="IBR"/>
    <property type="match status" value="2"/>
</dbReference>
<evidence type="ECO:0000256" key="8">
    <source>
        <dbReference type="ARBA" id="ARBA00022723"/>
    </source>
</evidence>
<feature type="domain" description="RING-type" evidence="16">
    <location>
        <begin position="35"/>
        <end position="243"/>
    </location>
</feature>
<dbReference type="PROSITE" id="PS00518">
    <property type="entry name" value="ZF_RING_1"/>
    <property type="match status" value="1"/>
</dbReference>
<proteinExistence type="inferred from homology"/>
<comment type="caution">
    <text evidence="17">The sequence shown here is derived from an EMBL/GenBank/DDBJ whole genome shotgun (WGS) entry which is preliminary data.</text>
</comment>
<dbReference type="PANTHER" id="PTHR11685">
    <property type="entry name" value="RBR FAMILY RING FINGER AND IBR DOMAIN-CONTAINING"/>
    <property type="match status" value="1"/>
</dbReference>
<dbReference type="Proteomes" id="UP001058974">
    <property type="component" value="Chromosome 5"/>
</dbReference>
<dbReference type="InterPro" id="IPR002867">
    <property type="entry name" value="IBR_dom"/>
</dbReference>
<keyword evidence="8" id="KW-0479">Metal-binding</keyword>
<dbReference type="EC" id="2.3.2.31" evidence="6"/>
<comment type="similarity">
    <text evidence="5">Belongs to the RBR family. Ariadne subfamily.</text>
</comment>
<evidence type="ECO:0000259" key="15">
    <source>
        <dbReference type="PROSITE" id="PS50089"/>
    </source>
</evidence>
<dbReference type="SMART" id="SM00647">
    <property type="entry name" value="IBR"/>
    <property type="match status" value="2"/>
</dbReference>
<sequence>MRQNRMKRKSLAADRDDEKKKTKKASATYRGKSSKRFSCVICFDSVSISNIFTITSCKHRFCANCISKYVNIQINKNAVKVSCPNPECSVELKPQHLQSVLPKQVIIEWESAIYESSISLEQKIYCPYQNCSLMLVNDGEGVVTSCECPSCHRLFCAQCKVPWHADMNCREFQKSKTGRDEKQLDLKFWELAKRKKWQRCPKCSMHVQRDGGCEHISCRCGCNFCYKCGKDWIHGHACNTPRL</sequence>
<dbReference type="InterPro" id="IPR031127">
    <property type="entry name" value="E3_UB_ligase_RBR"/>
</dbReference>
<evidence type="ECO:0000256" key="12">
    <source>
        <dbReference type="ARBA" id="ARBA00022833"/>
    </source>
</evidence>
<feature type="compositionally biased region" description="Basic and acidic residues" evidence="14">
    <location>
        <begin position="11"/>
        <end position="20"/>
    </location>
</feature>
<dbReference type="OrthoDB" id="10009520at2759"/>
<dbReference type="GO" id="GO:0016567">
    <property type="term" value="P:protein ubiquitination"/>
    <property type="evidence" value="ECO:0007669"/>
    <property type="project" value="InterPro"/>
</dbReference>